<evidence type="ECO:0000256" key="3">
    <source>
        <dbReference type="ARBA" id="ARBA00022448"/>
    </source>
</evidence>
<gene>
    <name evidence="6" type="ORF">DFH01_24250</name>
</gene>
<dbReference type="PANTHER" id="PTHR30290:SF9">
    <property type="entry name" value="OLIGOPEPTIDE-BINDING PROTEIN APPA"/>
    <property type="match status" value="1"/>
</dbReference>
<comment type="caution">
    <text evidence="6">The sequence shown here is derived from an EMBL/GenBank/DDBJ whole genome shotgun (WGS) entry which is preliminary data.</text>
</comment>
<evidence type="ECO:0000259" key="5">
    <source>
        <dbReference type="Pfam" id="PF00496"/>
    </source>
</evidence>
<organism evidence="6 7">
    <name type="scientific">Falsiroseomonas bella</name>
    <dbReference type="NCBI Taxonomy" id="2184016"/>
    <lineage>
        <taxon>Bacteria</taxon>
        <taxon>Pseudomonadati</taxon>
        <taxon>Pseudomonadota</taxon>
        <taxon>Alphaproteobacteria</taxon>
        <taxon>Acetobacterales</taxon>
        <taxon>Roseomonadaceae</taxon>
        <taxon>Falsiroseomonas</taxon>
    </lineage>
</organism>
<sequence>MPDAVRHLTIAAEKCRFLPATRVTDDTSVLTLKTLVFEPLVRWCEGGRVAPALLARWEVAEGGRRWLFHIREGARFHDGKACEAEDILAMIQGILGSVDMFGMKWSYSRYLSRATLSAPTRTTLLVENPDPFADILDIFSEFFVCREDARGAPVLGTGPYRVADFEQDASAILERVAGSAGPERITFHAMPDPAARLAALQAGVADAAMQLERLADGPRFEAGLEWGRALNTLSVMHYLNCAEGAFAHPAARRAINHAVDRQSILDGLFHGLGALSATVVSPLHLGAKAAALTPIPYNPDRAKRLFEEAGTSEPIHLRTPLEMPEKAREITQAVADALGRVGLPTRIEEQPDRPEYAREVGRKRIGDVAIFDSSPHSTFRVLDDKISSANRAVWWQGYHDDEVQRLIAAANHAVEDDAREAAYGAVLRRLHANPPWLYLFHPIEVFAARPGAGRFVLEGSGILRVEG</sequence>
<evidence type="ECO:0000256" key="1">
    <source>
        <dbReference type="ARBA" id="ARBA00004418"/>
    </source>
</evidence>
<dbReference type="EMBL" id="QGNA01000006">
    <property type="protein sequence ID" value="PWS34644.1"/>
    <property type="molecule type" value="Genomic_DNA"/>
</dbReference>
<dbReference type="Proteomes" id="UP000245765">
    <property type="component" value="Unassembled WGS sequence"/>
</dbReference>
<dbReference type="GO" id="GO:1904680">
    <property type="term" value="F:peptide transmembrane transporter activity"/>
    <property type="evidence" value="ECO:0007669"/>
    <property type="project" value="TreeGrafter"/>
</dbReference>
<dbReference type="PIRSF" id="PIRSF002741">
    <property type="entry name" value="MppA"/>
    <property type="match status" value="1"/>
</dbReference>
<evidence type="ECO:0000256" key="4">
    <source>
        <dbReference type="ARBA" id="ARBA00022729"/>
    </source>
</evidence>
<keyword evidence="7" id="KW-1185">Reference proteome</keyword>
<dbReference type="Gene3D" id="3.10.105.10">
    <property type="entry name" value="Dipeptide-binding Protein, Domain 3"/>
    <property type="match status" value="1"/>
</dbReference>
<dbReference type="Pfam" id="PF00496">
    <property type="entry name" value="SBP_bac_5"/>
    <property type="match status" value="1"/>
</dbReference>
<dbReference type="GO" id="GO:0015833">
    <property type="term" value="P:peptide transport"/>
    <property type="evidence" value="ECO:0007669"/>
    <property type="project" value="TreeGrafter"/>
</dbReference>
<dbReference type="GO" id="GO:0043190">
    <property type="term" value="C:ATP-binding cassette (ABC) transporter complex"/>
    <property type="evidence" value="ECO:0007669"/>
    <property type="project" value="InterPro"/>
</dbReference>
<protein>
    <recommendedName>
        <fullName evidence="5">Solute-binding protein family 5 domain-containing protein</fullName>
    </recommendedName>
</protein>
<keyword evidence="3" id="KW-0813">Transport</keyword>
<dbReference type="GO" id="GO:0030288">
    <property type="term" value="C:outer membrane-bounded periplasmic space"/>
    <property type="evidence" value="ECO:0007669"/>
    <property type="project" value="UniProtKB-ARBA"/>
</dbReference>
<feature type="domain" description="Solute-binding protein family 5" evidence="5">
    <location>
        <begin position="49"/>
        <end position="353"/>
    </location>
</feature>
<dbReference type="InterPro" id="IPR000914">
    <property type="entry name" value="SBP_5_dom"/>
</dbReference>
<comment type="similarity">
    <text evidence="2">Belongs to the bacterial solute-binding protein 5 family.</text>
</comment>
<keyword evidence="4" id="KW-0732">Signal</keyword>
<name>A0A317F6J3_9PROT</name>
<evidence type="ECO:0000256" key="2">
    <source>
        <dbReference type="ARBA" id="ARBA00005695"/>
    </source>
</evidence>
<reference evidence="7" key="1">
    <citation type="submission" date="2018-05" db="EMBL/GenBank/DDBJ databases">
        <authorList>
            <person name="Du Z."/>
            <person name="Wang X."/>
        </authorList>
    </citation>
    <scope>NUCLEOTIDE SEQUENCE [LARGE SCALE GENOMIC DNA]</scope>
    <source>
        <strain evidence="7">CQN31</strain>
    </source>
</reference>
<evidence type="ECO:0000313" key="7">
    <source>
        <dbReference type="Proteomes" id="UP000245765"/>
    </source>
</evidence>
<comment type="subcellular location">
    <subcellularLocation>
        <location evidence="1">Periplasm</location>
    </subcellularLocation>
</comment>
<dbReference type="SUPFAM" id="SSF53850">
    <property type="entry name" value="Periplasmic binding protein-like II"/>
    <property type="match status" value="1"/>
</dbReference>
<dbReference type="Gene3D" id="3.40.190.10">
    <property type="entry name" value="Periplasmic binding protein-like II"/>
    <property type="match status" value="1"/>
</dbReference>
<accession>A0A317F6J3</accession>
<proteinExistence type="inferred from homology"/>
<dbReference type="InterPro" id="IPR030678">
    <property type="entry name" value="Peptide/Ni-bd"/>
</dbReference>
<dbReference type="AlphaFoldDB" id="A0A317F6J3"/>
<evidence type="ECO:0000313" key="6">
    <source>
        <dbReference type="EMBL" id="PWS34644.1"/>
    </source>
</evidence>
<dbReference type="PANTHER" id="PTHR30290">
    <property type="entry name" value="PERIPLASMIC BINDING COMPONENT OF ABC TRANSPORTER"/>
    <property type="match status" value="1"/>
</dbReference>
<dbReference type="InterPro" id="IPR039424">
    <property type="entry name" value="SBP_5"/>
</dbReference>